<accession>A0AAD5RCS9</accession>
<keyword evidence="3" id="KW-1185">Reference proteome</keyword>
<sequence>MRSTRGYEPDSRRTCSVRPATAQRYRREKNGRRRKRQPFVSKCAQPADRTRLSSDVWRPSDNGTAEYTVKSGRKTEGVENGNGM</sequence>
<evidence type="ECO:0000256" key="1">
    <source>
        <dbReference type="SAM" id="MobiDB-lite"/>
    </source>
</evidence>
<feature type="compositionally biased region" description="Basic residues" evidence="1">
    <location>
        <begin position="24"/>
        <end position="37"/>
    </location>
</feature>
<feature type="region of interest" description="Disordered" evidence="1">
    <location>
        <begin position="1"/>
        <end position="84"/>
    </location>
</feature>
<feature type="compositionally biased region" description="Basic and acidic residues" evidence="1">
    <location>
        <begin position="1"/>
        <end position="13"/>
    </location>
</feature>
<reference evidence="2" key="1">
    <citation type="submission" date="2021-06" db="EMBL/GenBank/DDBJ databases">
        <title>Parelaphostrongylus tenuis whole genome reference sequence.</title>
        <authorList>
            <person name="Garwood T.J."/>
            <person name="Larsen P.A."/>
            <person name="Fountain-Jones N.M."/>
            <person name="Garbe J.R."/>
            <person name="Macchietto M.G."/>
            <person name="Kania S.A."/>
            <person name="Gerhold R.W."/>
            <person name="Richards J.E."/>
            <person name="Wolf T.M."/>
        </authorList>
    </citation>
    <scope>NUCLEOTIDE SEQUENCE</scope>
    <source>
        <strain evidence="2">MNPRO001-30</strain>
        <tissue evidence="2">Meninges</tissue>
    </source>
</reference>
<protein>
    <submittedName>
        <fullName evidence="2">Uncharacterized protein</fullName>
    </submittedName>
</protein>
<dbReference type="Proteomes" id="UP001196413">
    <property type="component" value="Unassembled WGS sequence"/>
</dbReference>
<gene>
    <name evidence="2" type="ORF">KIN20_036611</name>
</gene>
<comment type="caution">
    <text evidence="2">The sequence shown here is derived from an EMBL/GenBank/DDBJ whole genome shotgun (WGS) entry which is preliminary data.</text>
</comment>
<organism evidence="2 3">
    <name type="scientific">Parelaphostrongylus tenuis</name>
    <name type="common">Meningeal worm</name>
    <dbReference type="NCBI Taxonomy" id="148309"/>
    <lineage>
        <taxon>Eukaryota</taxon>
        <taxon>Metazoa</taxon>
        <taxon>Ecdysozoa</taxon>
        <taxon>Nematoda</taxon>
        <taxon>Chromadorea</taxon>
        <taxon>Rhabditida</taxon>
        <taxon>Rhabditina</taxon>
        <taxon>Rhabditomorpha</taxon>
        <taxon>Strongyloidea</taxon>
        <taxon>Metastrongylidae</taxon>
        <taxon>Parelaphostrongylus</taxon>
    </lineage>
</organism>
<evidence type="ECO:0000313" key="2">
    <source>
        <dbReference type="EMBL" id="KAJ1374023.1"/>
    </source>
</evidence>
<evidence type="ECO:0000313" key="3">
    <source>
        <dbReference type="Proteomes" id="UP001196413"/>
    </source>
</evidence>
<name>A0AAD5RCS9_PARTN</name>
<dbReference type="EMBL" id="JAHQIW010007378">
    <property type="protein sequence ID" value="KAJ1374023.1"/>
    <property type="molecule type" value="Genomic_DNA"/>
</dbReference>
<proteinExistence type="predicted"/>
<dbReference type="AlphaFoldDB" id="A0AAD5RCS9"/>